<dbReference type="HOGENOM" id="CLU_1080625_0_0_4"/>
<dbReference type="RefSeq" id="WP_012204513.1">
    <property type="nucleotide sequence ID" value="NC_010002.1"/>
</dbReference>
<feature type="compositionally biased region" description="Gly residues" evidence="1">
    <location>
        <begin position="245"/>
        <end position="264"/>
    </location>
</feature>
<protein>
    <recommendedName>
        <fullName evidence="2">Glycine-rich domain-containing protein</fullName>
    </recommendedName>
</protein>
<reference evidence="5" key="2">
    <citation type="submission" date="2007-11" db="EMBL/GenBank/DDBJ databases">
        <title>Complete sequence of Delftia acidovorans DSM 14801 / SPH-1.</title>
        <authorList>
            <person name="Copeland A."/>
            <person name="Lucas S."/>
            <person name="Lapidus A."/>
            <person name="Barry K."/>
            <person name="Glavina del Rio T."/>
            <person name="Dalin E."/>
            <person name="Tice H."/>
            <person name="Pitluck S."/>
            <person name="Lowry S."/>
            <person name="Clum A."/>
            <person name="Schmutz J."/>
            <person name="Larimer F."/>
            <person name="Land M."/>
            <person name="Hauser L."/>
            <person name="Kyrpides N."/>
            <person name="Kim E."/>
            <person name="Schleheck D."/>
            <person name="Richardson P."/>
        </authorList>
    </citation>
    <scope>NUCLEOTIDE SEQUENCE [LARGE SCALE GENOMIC DNA]</scope>
    <source>
        <strain evidence="5">DSM 14801 / SPH-1</strain>
    </source>
</reference>
<keyword evidence="5" id="KW-1185">Reference proteome</keyword>
<sequence>MSFDAVNYAELRRLADSVQQAAQKVDSGRNEAAGHKAEVLAAMSGKLKFTEFRSSGYFYPSAKLLANGGQVFILAVGGGQGGARGGYNGNSGGAGGAVRFEIGGVGGPTSVVIGAGGSGQTAAYLSQAANGGDTSFGNLLAMGGRQFKSPTGVGDPSPRGSAAGRSFGVSGYGGPGGAGGFGSSGTGNATQPGADGVIGGLAMGNSSTGDYGNVVPGDPGYSGGGAGGTGVAGSATRGGHAAPNSGGGGGGGGSSGIGQHADGGNGGSGFVRVWWYE</sequence>
<dbReference type="InterPro" id="IPR049304">
    <property type="entry name" value="Gly_rich_dom"/>
</dbReference>
<dbReference type="Proteomes" id="UP000000784">
    <property type="component" value="Chromosome"/>
</dbReference>
<name>A9C1P9_DELAS</name>
<gene>
    <name evidence="3" type="ordered locus">Daci_2596</name>
    <name evidence="4" type="ordered locus">Daci_2630</name>
</gene>
<evidence type="ECO:0000313" key="5">
    <source>
        <dbReference type="Proteomes" id="UP000000784"/>
    </source>
</evidence>
<dbReference type="KEGG" id="dac:Daci_2596"/>
<accession>A9C1P9</accession>
<dbReference type="EMBL" id="CP000884">
    <property type="protein sequence ID" value="ABX35268.1"/>
    <property type="molecule type" value="Genomic_DNA"/>
</dbReference>
<evidence type="ECO:0000259" key="2">
    <source>
        <dbReference type="Pfam" id="PF21722"/>
    </source>
</evidence>
<reference evidence="3 5" key="1">
    <citation type="journal article" date="2004" name="Appl. Environ. Microbiol.">
        <title>Mineralization of individual congeners of linear alkylbenzenesulfonate by defined pairs of heterotrophic bacteria.</title>
        <authorList>
            <person name="Schleheck D."/>
            <person name="Knepper T.P."/>
            <person name="Fischer K."/>
            <person name="Cook A.M."/>
        </authorList>
    </citation>
    <scope>NUCLEOTIDE SEQUENCE [LARGE SCALE GENOMIC DNA]</scope>
    <source>
        <strain evidence="5">DSM 14801 / SPH-1</strain>
        <strain evidence="3">SPH-1</strain>
    </source>
</reference>
<evidence type="ECO:0000256" key="1">
    <source>
        <dbReference type="SAM" id="MobiDB-lite"/>
    </source>
</evidence>
<dbReference type="KEGG" id="dac:Daci_2630"/>
<feature type="region of interest" description="Disordered" evidence="1">
    <location>
        <begin position="225"/>
        <end position="264"/>
    </location>
</feature>
<feature type="compositionally biased region" description="Low complexity" evidence="1">
    <location>
        <begin position="232"/>
        <end position="244"/>
    </location>
</feature>
<feature type="domain" description="Glycine-rich" evidence="2">
    <location>
        <begin position="67"/>
        <end position="276"/>
    </location>
</feature>
<proteinExistence type="predicted"/>
<organism evidence="3 5">
    <name type="scientific">Delftia acidovorans (strain DSM 14801 / SPH-1)</name>
    <dbReference type="NCBI Taxonomy" id="398578"/>
    <lineage>
        <taxon>Bacteria</taxon>
        <taxon>Pseudomonadati</taxon>
        <taxon>Pseudomonadota</taxon>
        <taxon>Betaproteobacteria</taxon>
        <taxon>Burkholderiales</taxon>
        <taxon>Comamonadaceae</taxon>
        <taxon>Delftia</taxon>
    </lineage>
</organism>
<dbReference type="GeneID" id="24118624"/>
<dbReference type="STRING" id="398578.Daci_2596"/>
<feature type="region of interest" description="Disordered" evidence="1">
    <location>
        <begin position="147"/>
        <end position="169"/>
    </location>
</feature>
<evidence type="ECO:0000313" key="3">
    <source>
        <dbReference type="EMBL" id="ABX35234.1"/>
    </source>
</evidence>
<reference evidence="3" key="3">
    <citation type="submission" date="2007-11" db="EMBL/GenBank/DDBJ databases">
        <authorList>
            <consortium name="US DOE Joint Genome Institute"/>
            <person name="Copeland A."/>
            <person name="Lucas S."/>
            <person name="Lapidus A."/>
            <person name="Barry K."/>
            <person name="Glavina del Rio T."/>
            <person name="Dalin E."/>
            <person name="Tice H."/>
            <person name="Pitluck S."/>
            <person name="Lowry S."/>
            <person name="Clum A."/>
            <person name="Schmutz J."/>
            <person name="Larimer F."/>
            <person name="Land M."/>
            <person name="Hauser L."/>
            <person name="Kyrpides N."/>
            <person name="Kim E."/>
            <person name="Schleheck D."/>
            <person name="Richardson P."/>
        </authorList>
    </citation>
    <scope>NUCLEOTIDE SEQUENCE</scope>
    <source>
        <strain evidence="3">SPH-1</strain>
    </source>
</reference>
<dbReference type="EMBL" id="CP000884">
    <property type="protein sequence ID" value="ABX35234.1"/>
    <property type="molecule type" value="Genomic_DNA"/>
</dbReference>
<dbReference type="Pfam" id="PF21722">
    <property type="entry name" value="Gly_rich_2"/>
    <property type="match status" value="1"/>
</dbReference>
<dbReference type="AlphaFoldDB" id="A9C1P9"/>
<evidence type="ECO:0000313" key="4">
    <source>
        <dbReference type="EMBL" id="ABX35268.1"/>
    </source>
</evidence>